<feature type="region of interest" description="Disordered" evidence="1">
    <location>
        <begin position="1"/>
        <end position="58"/>
    </location>
</feature>
<feature type="non-terminal residue" evidence="2">
    <location>
        <position position="146"/>
    </location>
</feature>
<feature type="region of interest" description="Disordered" evidence="1">
    <location>
        <begin position="74"/>
        <end position="146"/>
    </location>
</feature>
<dbReference type="AlphaFoldDB" id="A0AAN6UEK4"/>
<feature type="compositionally biased region" description="Basic and acidic residues" evidence="1">
    <location>
        <begin position="74"/>
        <end position="99"/>
    </location>
</feature>
<organism evidence="2 3">
    <name type="scientific">Trichocladium antarcticum</name>
    <dbReference type="NCBI Taxonomy" id="1450529"/>
    <lineage>
        <taxon>Eukaryota</taxon>
        <taxon>Fungi</taxon>
        <taxon>Dikarya</taxon>
        <taxon>Ascomycota</taxon>
        <taxon>Pezizomycotina</taxon>
        <taxon>Sordariomycetes</taxon>
        <taxon>Sordariomycetidae</taxon>
        <taxon>Sordariales</taxon>
        <taxon>Chaetomiaceae</taxon>
        <taxon>Trichocladium</taxon>
    </lineage>
</organism>
<dbReference type="Proteomes" id="UP001304895">
    <property type="component" value="Unassembled WGS sequence"/>
</dbReference>
<protein>
    <submittedName>
        <fullName evidence="2">Uncharacterized protein</fullName>
    </submittedName>
</protein>
<reference evidence="2" key="2">
    <citation type="submission" date="2023-05" db="EMBL/GenBank/DDBJ databases">
        <authorList>
            <consortium name="Lawrence Berkeley National Laboratory"/>
            <person name="Steindorff A."/>
            <person name="Hensen N."/>
            <person name="Bonometti L."/>
            <person name="Westerberg I."/>
            <person name="Brannstrom I.O."/>
            <person name="Guillou S."/>
            <person name="Cros-Aarteil S."/>
            <person name="Calhoun S."/>
            <person name="Haridas S."/>
            <person name="Kuo A."/>
            <person name="Mondo S."/>
            <person name="Pangilinan J."/>
            <person name="Riley R."/>
            <person name="Labutti K."/>
            <person name="Andreopoulos B."/>
            <person name="Lipzen A."/>
            <person name="Chen C."/>
            <person name="Yanf M."/>
            <person name="Daum C."/>
            <person name="Ng V."/>
            <person name="Clum A."/>
            <person name="Ohm R."/>
            <person name="Martin F."/>
            <person name="Silar P."/>
            <person name="Natvig D."/>
            <person name="Lalanne C."/>
            <person name="Gautier V."/>
            <person name="Ament-Velasquez S.L."/>
            <person name="Kruys A."/>
            <person name="Hutchinson M.I."/>
            <person name="Powell A.J."/>
            <person name="Barry K."/>
            <person name="Miller A.N."/>
            <person name="Grigoriev I.V."/>
            <person name="Debuchy R."/>
            <person name="Gladieux P."/>
            <person name="Thoren M.H."/>
            <person name="Johannesson H."/>
        </authorList>
    </citation>
    <scope>NUCLEOTIDE SEQUENCE</scope>
    <source>
        <strain evidence="2">CBS 123565</strain>
    </source>
</reference>
<feature type="compositionally biased region" description="Polar residues" evidence="1">
    <location>
        <begin position="1"/>
        <end position="10"/>
    </location>
</feature>
<reference evidence="2" key="1">
    <citation type="journal article" date="2023" name="Mol. Phylogenet. Evol.">
        <title>Genome-scale phylogeny and comparative genomics of the fungal order Sordariales.</title>
        <authorList>
            <person name="Hensen N."/>
            <person name="Bonometti L."/>
            <person name="Westerberg I."/>
            <person name="Brannstrom I.O."/>
            <person name="Guillou S."/>
            <person name="Cros-Aarteil S."/>
            <person name="Calhoun S."/>
            <person name="Haridas S."/>
            <person name="Kuo A."/>
            <person name="Mondo S."/>
            <person name="Pangilinan J."/>
            <person name="Riley R."/>
            <person name="LaButti K."/>
            <person name="Andreopoulos B."/>
            <person name="Lipzen A."/>
            <person name="Chen C."/>
            <person name="Yan M."/>
            <person name="Daum C."/>
            <person name="Ng V."/>
            <person name="Clum A."/>
            <person name="Steindorff A."/>
            <person name="Ohm R.A."/>
            <person name="Martin F."/>
            <person name="Silar P."/>
            <person name="Natvig D.O."/>
            <person name="Lalanne C."/>
            <person name="Gautier V."/>
            <person name="Ament-Velasquez S.L."/>
            <person name="Kruys A."/>
            <person name="Hutchinson M.I."/>
            <person name="Powell A.J."/>
            <person name="Barry K."/>
            <person name="Miller A.N."/>
            <person name="Grigoriev I.V."/>
            <person name="Debuchy R."/>
            <person name="Gladieux P."/>
            <person name="Hiltunen Thoren M."/>
            <person name="Johannesson H."/>
        </authorList>
    </citation>
    <scope>NUCLEOTIDE SEQUENCE</scope>
    <source>
        <strain evidence="2">CBS 123565</strain>
    </source>
</reference>
<evidence type="ECO:0000313" key="2">
    <source>
        <dbReference type="EMBL" id="KAK4131562.1"/>
    </source>
</evidence>
<accession>A0AAN6UEK4</accession>
<comment type="caution">
    <text evidence="2">The sequence shown here is derived from an EMBL/GenBank/DDBJ whole genome shotgun (WGS) entry which is preliminary data.</text>
</comment>
<sequence length="146" mass="16919">MAPKQNTFTLVPNPLGMQGLMSRPANTNAPQSRPPMTSKQAQKLYQQAHRQPRVSKAEARRLERLEQERIRKELDREKQTARARTLREKNKARDEQVLRERRRKGLPLVEVRPSQDTIERFVRGNGRGEKRGAAPTTTEEDEMNLP</sequence>
<dbReference type="EMBL" id="MU853423">
    <property type="protein sequence ID" value="KAK4131562.1"/>
    <property type="molecule type" value="Genomic_DNA"/>
</dbReference>
<feature type="compositionally biased region" description="Basic and acidic residues" evidence="1">
    <location>
        <begin position="117"/>
        <end position="132"/>
    </location>
</feature>
<name>A0AAN6UEK4_9PEZI</name>
<proteinExistence type="predicted"/>
<feature type="compositionally biased region" description="Polar residues" evidence="1">
    <location>
        <begin position="24"/>
        <end position="49"/>
    </location>
</feature>
<evidence type="ECO:0000313" key="3">
    <source>
        <dbReference type="Proteomes" id="UP001304895"/>
    </source>
</evidence>
<evidence type="ECO:0000256" key="1">
    <source>
        <dbReference type="SAM" id="MobiDB-lite"/>
    </source>
</evidence>
<gene>
    <name evidence="2" type="ORF">BT67DRAFT_361752</name>
</gene>
<keyword evidence="3" id="KW-1185">Reference proteome</keyword>